<sequence length="243" mass="27638">MPKRYLKFIFVVILPVLLSACKTHHFVVDDAGILDSKTRAGLENLLSSYHKKTTCSIYLYSIKMLPEGEDAGSYTKNIAKELGLEKTQLDNDAIIFIALQNRQIIFQPGYGLQFIIDAGLSELVVRDLQQYFRQSLYKQGITEVVNQLINLTEKLSWHIKSYNDENIKGQAIIELKDFDIKSRNESFLTVGVKNAPDLKLYITKYMTALTGDISSDQDHSVVIYFRPVAGKPYEGYLINVTKK</sequence>
<organism evidence="2 3">
    <name type="scientific">Ginsengibacter hankyongi</name>
    <dbReference type="NCBI Taxonomy" id="2607284"/>
    <lineage>
        <taxon>Bacteria</taxon>
        <taxon>Pseudomonadati</taxon>
        <taxon>Bacteroidota</taxon>
        <taxon>Chitinophagia</taxon>
        <taxon>Chitinophagales</taxon>
        <taxon>Chitinophagaceae</taxon>
        <taxon>Ginsengibacter</taxon>
    </lineage>
</organism>
<dbReference type="PANTHER" id="PTHR30373:SF2">
    <property type="entry name" value="UPF0603 PROTEIN YGCG"/>
    <property type="match status" value="1"/>
</dbReference>
<evidence type="ECO:0000259" key="1">
    <source>
        <dbReference type="Pfam" id="PF04536"/>
    </source>
</evidence>
<evidence type="ECO:0000313" key="3">
    <source>
        <dbReference type="Proteomes" id="UP000326903"/>
    </source>
</evidence>
<comment type="caution">
    <text evidence="2">The sequence shown here is derived from an EMBL/GenBank/DDBJ whole genome shotgun (WGS) entry which is preliminary data.</text>
</comment>
<accession>A0A5J5IBD4</accession>
<dbReference type="Gene3D" id="3.10.310.50">
    <property type="match status" value="1"/>
</dbReference>
<reference evidence="2 3" key="1">
    <citation type="submission" date="2019-09" db="EMBL/GenBank/DDBJ databases">
        <title>Draft genome sequence of Ginsengibacter sp. BR5-29.</title>
        <authorList>
            <person name="Im W.-T."/>
        </authorList>
    </citation>
    <scope>NUCLEOTIDE SEQUENCE [LARGE SCALE GENOMIC DNA]</scope>
    <source>
        <strain evidence="2 3">BR5-29</strain>
    </source>
</reference>
<dbReference type="AlphaFoldDB" id="A0A5J5IBD4"/>
<keyword evidence="3" id="KW-1185">Reference proteome</keyword>
<protein>
    <submittedName>
        <fullName evidence="2">TPM domain-containing protein</fullName>
    </submittedName>
</protein>
<evidence type="ECO:0000313" key="2">
    <source>
        <dbReference type="EMBL" id="KAA9034447.1"/>
    </source>
</evidence>
<proteinExistence type="predicted"/>
<feature type="domain" description="TPM" evidence="1">
    <location>
        <begin position="27"/>
        <end position="150"/>
    </location>
</feature>
<dbReference type="Pfam" id="PF04536">
    <property type="entry name" value="TPM_phosphatase"/>
    <property type="match status" value="1"/>
</dbReference>
<gene>
    <name evidence="2" type="ORF">FW778_22465</name>
</gene>
<dbReference type="PANTHER" id="PTHR30373">
    <property type="entry name" value="UPF0603 PROTEIN YGCG"/>
    <property type="match status" value="1"/>
</dbReference>
<dbReference type="EMBL" id="VYQF01000015">
    <property type="protein sequence ID" value="KAA9034447.1"/>
    <property type="molecule type" value="Genomic_DNA"/>
</dbReference>
<name>A0A5J5IBD4_9BACT</name>
<dbReference type="InterPro" id="IPR007621">
    <property type="entry name" value="TPM_dom"/>
</dbReference>
<dbReference type="Proteomes" id="UP000326903">
    <property type="component" value="Unassembled WGS sequence"/>
</dbReference>
<dbReference type="PROSITE" id="PS51257">
    <property type="entry name" value="PROKAR_LIPOPROTEIN"/>
    <property type="match status" value="1"/>
</dbReference>
<dbReference type="RefSeq" id="WP_150417156.1">
    <property type="nucleotide sequence ID" value="NZ_VYQF01000015.1"/>
</dbReference>